<evidence type="ECO:0000256" key="2">
    <source>
        <dbReference type="SAM" id="SignalP"/>
    </source>
</evidence>
<feature type="chain" id="PRO_5037463672" description="Lipoprotein" evidence="2">
    <location>
        <begin position="26"/>
        <end position="157"/>
    </location>
</feature>
<keyword evidence="1" id="KW-0175">Coiled coil</keyword>
<keyword evidence="4" id="KW-1185">Reference proteome</keyword>
<dbReference type="EMBL" id="JACJJG010000139">
    <property type="protein sequence ID" value="MBM6674843.1"/>
    <property type="molecule type" value="Genomic_DNA"/>
</dbReference>
<protein>
    <recommendedName>
        <fullName evidence="5">Lipoprotein</fullName>
    </recommendedName>
</protein>
<reference evidence="3" key="1">
    <citation type="submission" date="2020-08" db="EMBL/GenBank/DDBJ databases">
        <authorList>
            <person name="Cejkova D."/>
            <person name="Kubasova T."/>
            <person name="Jahodarova E."/>
            <person name="Rychlik I."/>
        </authorList>
    </citation>
    <scope>NUCLEOTIDE SEQUENCE</scope>
    <source>
        <strain evidence="3">An824</strain>
    </source>
</reference>
<evidence type="ECO:0000313" key="4">
    <source>
        <dbReference type="Proteomes" id="UP000706891"/>
    </source>
</evidence>
<evidence type="ECO:0000313" key="3">
    <source>
        <dbReference type="EMBL" id="MBM6674843.1"/>
    </source>
</evidence>
<sequence length="157" mass="17816">MKARLFTAALAVCAALAMTGCGGNAADRQAGELLEQAQTMFEHGEYKEALSTIDSLRKNCPEAIEARKKALKLYQEVELKRAELTVEGTDTVLQRVEREYQELKKTVDGLRAKSLATEDQLRKVNKLRVYRDSLKTVFDVECAKIKYIKKKMEEVRE</sequence>
<dbReference type="AlphaFoldDB" id="A0A938WUV3"/>
<keyword evidence="2" id="KW-0732">Signal</keyword>
<feature type="coiled-coil region" evidence="1">
    <location>
        <begin position="67"/>
        <end position="120"/>
    </location>
</feature>
<evidence type="ECO:0008006" key="5">
    <source>
        <dbReference type="Google" id="ProtNLM"/>
    </source>
</evidence>
<dbReference type="PROSITE" id="PS51257">
    <property type="entry name" value="PROKAR_LIPOPROTEIN"/>
    <property type="match status" value="1"/>
</dbReference>
<proteinExistence type="predicted"/>
<gene>
    <name evidence="3" type="ORF">H6A34_13320</name>
</gene>
<organism evidence="3 4">
    <name type="scientific">Marseilla massiliensis</name>
    <dbReference type="NCBI Taxonomy" id="1841864"/>
    <lineage>
        <taxon>Bacteria</taxon>
        <taxon>Pseudomonadati</taxon>
        <taxon>Bacteroidota</taxon>
        <taxon>Bacteroidia</taxon>
        <taxon>Bacteroidales</taxon>
        <taxon>Prevotellaceae</taxon>
        <taxon>Marseilla</taxon>
    </lineage>
</organism>
<evidence type="ECO:0000256" key="1">
    <source>
        <dbReference type="SAM" id="Coils"/>
    </source>
</evidence>
<name>A0A938WUV3_9BACT</name>
<comment type="caution">
    <text evidence="3">The sequence shown here is derived from an EMBL/GenBank/DDBJ whole genome shotgun (WGS) entry which is preliminary data.</text>
</comment>
<feature type="signal peptide" evidence="2">
    <location>
        <begin position="1"/>
        <end position="25"/>
    </location>
</feature>
<reference evidence="3" key="2">
    <citation type="journal article" date="2021" name="Sci. Rep.">
        <title>The distribution of antibiotic resistance genes in chicken gut microbiota commensals.</title>
        <authorList>
            <person name="Juricova H."/>
            <person name="Matiasovicova J."/>
            <person name="Kubasova T."/>
            <person name="Cejkova D."/>
            <person name="Rychlik I."/>
        </authorList>
    </citation>
    <scope>NUCLEOTIDE SEQUENCE</scope>
    <source>
        <strain evidence="3">An824</strain>
    </source>
</reference>
<dbReference type="Proteomes" id="UP000706891">
    <property type="component" value="Unassembled WGS sequence"/>
</dbReference>
<accession>A0A938WUV3</accession>
<dbReference type="RefSeq" id="WP_205105915.1">
    <property type="nucleotide sequence ID" value="NZ_JACJJG010000139.1"/>
</dbReference>